<protein>
    <recommendedName>
        <fullName evidence="4">Peptidase M12B domain-containing protein</fullName>
    </recommendedName>
</protein>
<comment type="caution">
    <text evidence="2">Lacks conserved residue(s) required for the propagation of feature annotation.</text>
</comment>
<dbReference type="EMBL" id="CALNXJ010000015">
    <property type="protein sequence ID" value="CAH3116353.1"/>
    <property type="molecule type" value="Genomic_DNA"/>
</dbReference>
<dbReference type="Proteomes" id="UP001159428">
    <property type="component" value="Unassembled WGS sequence"/>
</dbReference>
<dbReference type="GO" id="GO:0004222">
    <property type="term" value="F:metalloendopeptidase activity"/>
    <property type="evidence" value="ECO:0007669"/>
    <property type="project" value="InterPro"/>
</dbReference>
<dbReference type="PROSITE" id="PS50215">
    <property type="entry name" value="ADAM_MEPRO"/>
    <property type="match status" value="1"/>
</dbReference>
<feature type="binding site" evidence="2">
    <location>
        <position position="343"/>
    </location>
    <ligand>
        <name>Zn(2+)</name>
        <dbReference type="ChEBI" id="CHEBI:29105"/>
        <note>catalytic</note>
    </ligand>
</feature>
<proteinExistence type="predicted"/>
<dbReference type="PANTHER" id="PTHR11905:SF159">
    <property type="entry name" value="ADAM METALLOPROTEASE"/>
    <property type="match status" value="1"/>
</dbReference>
<dbReference type="PANTHER" id="PTHR11905">
    <property type="entry name" value="ADAM A DISINTEGRIN AND METALLOPROTEASE DOMAIN"/>
    <property type="match status" value="1"/>
</dbReference>
<evidence type="ECO:0000313" key="6">
    <source>
        <dbReference type="Proteomes" id="UP001159428"/>
    </source>
</evidence>
<evidence type="ECO:0000256" key="3">
    <source>
        <dbReference type="SAM" id="SignalP"/>
    </source>
</evidence>
<dbReference type="CDD" id="cd04269">
    <property type="entry name" value="ZnMc_adamalysin_II_like"/>
    <property type="match status" value="1"/>
</dbReference>
<comment type="caution">
    <text evidence="5">The sequence shown here is derived from an EMBL/GenBank/DDBJ whole genome shotgun (WGS) entry which is preliminary data.</text>
</comment>
<keyword evidence="2" id="KW-0479">Metal-binding</keyword>
<dbReference type="GO" id="GO:0006508">
    <property type="term" value="P:proteolysis"/>
    <property type="evidence" value="ECO:0007669"/>
    <property type="project" value="InterPro"/>
</dbReference>
<name>A0AAU9WJU1_9CNID</name>
<dbReference type="Pfam" id="PF01421">
    <property type="entry name" value="Reprolysin"/>
    <property type="match status" value="1"/>
</dbReference>
<evidence type="ECO:0000256" key="1">
    <source>
        <dbReference type="ARBA" id="ARBA00023157"/>
    </source>
</evidence>
<sequence length="405" mass="46618">MTWLNAAACICGILLLIICIITESEGERFKIPGEEMDPSSTKLVYPKRLLRNGDTRECVSTKENEDHMSEVSFVIPSHSGEHIVDLHQNKELVPRSFMIRSFEKDGTPVMKTVGKLNTSTIRKFKAGKLPLPWENPRQRRIHRRNQHLYWIKSDRAHKIYQTKPRGKEDKVYCSNYVMFCVFVQFLNDQVRRGIDEFYRPYFTTAETRYTELMIAVDKNLYNYFGNEEEEVTNRMITLVNAVDKIYSKINIRVVLVALEFWNNGDKIDRNETASVYYDRFAKYRKNTLKKTFPDHDNAQLMCNNSWTDAAGMAALYGMCTDESSGIVAWDHYISVGPWIASAHEMGHNFGMEHDEEIGGCTCLTPRGCIMGGHKTRVAGFSDCSMKSLAKLNDFCLYDRPQAVSL</sequence>
<organism evidence="5 6">
    <name type="scientific">Pocillopora meandrina</name>
    <dbReference type="NCBI Taxonomy" id="46732"/>
    <lineage>
        <taxon>Eukaryota</taxon>
        <taxon>Metazoa</taxon>
        <taxon>Cnidaria</taxon>
        <taxon>Anthozoa</taxon>
        <taxon>Hexacorallia</taxon>
        <taxon>Scleractinia</taxon>
        <taxon>Astrocoeniina</taxon>
        <taxon>Pocilloporidae</taxon>
        <taxon>Pocillopora</taxon>
    </lineage>
</organism>
<feature type="chain" id="PRO_5043863441" description="Peptidase M12B domain-containing protein" evidence="3">
    <location>
        <begin position="27"/>
        <end position="405"/>
    </location>
</feature>
<feature type="binding site" evidence="2">
    <location>
        <position position="347"/>
    </location>
    <ligand>
        <name>Zn(2+)</name>
        <dbReference type="ChEBI" id="CHEBI:29105"/>
        <note>catalytic</note>
    </ligand>
</feature>
<keyword evidence="3" id="KW-0732">Signal</keyword>
<dbReference type="GO" id="GO:0046872">
    <property type="term" value="F:metal ion binding"/>
    <property type="evidence" value="ECO:0007669"/>
    <property type="project" value="UniProtKB-KW"/>
</dbReference>
<dbReference type="InterPro" id="IPR002870">
    <property type="entry name" value="Peptidase_M12B_N"/>
</dbReference>
<feature type="binding site" evidence="2">
    <location>
        <position position="353"/>
    </location>
    <ligand>
        <name>Zn(2+)</name>
        <dbReference type="ChEBI" id="CHEBI:29105"/>
        <note>catalytic</note>
    </ligand>
</feature>
<dbReference type="Gene3D" id="3.40.390.10">
    <property type="entry name" value="Collagenase (Catalytic Domain)"/>
    <property type="match status" value="1"/>
</dbReference>
<feature type="active site" evidence="2">
    <location>
        <position position="344"/>
    </location>
</feature>
<dbReference type="InterPro" id="IPR001590">
    <property type="entry name" value="Peptidase_M12B"/>
</dbReference>
<dbReference type="InterPro" id="IPR034027">
    <property type="entry name" value="Reprolysin_adamalysin"/>
</dbReference>
<keyword evidence="1" id="KW-1015">Disulfide bond</keyword>
<keyword evidence="6" id="KW-1185">Reference proteome</keyword>
<feature type="signal peptide" evidence="3">
    <location>
        <begin position="1"/>
        <end position="26"/>
    </location>
</feature>
<keyword evidence="2" id="KW-0862">Zinc</keyword>
<dbReference type="SUPFAM" id="SSF55486">
    <property type="entry name" value="Metalloproteases ('zincins'), catalytic domain"/>
    <property type="match status" value="1"/>
</dbReference>
<evidence type="ECO:0000313" key="5">
    <source>
        <dbReference type="EMBL" id="CAH3116353.1"/>
    </source>
</evidence>
<feature type="domain" description="Peptidase M12B" evidence="4">
    <location>
        <begin position="208"/>
        <end position="391"/>
    </location>
</feature>
<accession>A0AAU9WJU1</accession>
<dbReference type="AlphaFoldDB" id="A0AAU9WJU1"/>
<dbReference type="FunFam" id="3.40.390.10:FF:000002">
    <property type="entry name" value="Disintegrin and metalloproteinase domain-containing protein 22"/>
    <property type="match status" value="1"/>
</dbReference>
<dbReference type="InterPro" id="IPR024079">
    <property type="entry name" value="MetalloPept_cat_dom_sf"/>
</dbReference>
<evidence type="ECO:0000256" key="2">
    <source>
        <dbReference type="PROSITE-ProRule" id="PRU00276"/>
    </source>
</evidence>
<evidence type="ECO:0000259" key="4">
    <source>
        <dbReference type="PROSITE" id="PS50215"/>
    </source>
</evidence>
<dbReference type="Pfam" id="PF01562">
    <property type="entry name" value="Pep_M12B_propep"/>
    <property type="match status" value="1"/>
</dbReference>
<reference evidence="5 6" key="1">
    <citation type="submission" date="2022-05" db="EMBL/GenBank/DDBJ databases">
        <authorList>
            <consortium name="Genoscope - CEA"/>
            <person name="William W."/>
        </authorList>
    </citation>
    <scope>NUCLEOTIDE SEQUENCE [LARGE SCALE GENOMIC DNA]</scope>
</reference>
<gene>
    <name evidence="5" type="ORF">PMEA_00006395</name>
</gene>